<evidence type="ECO:0000256" key="2">
    <source>
        <dbReference type="ARBA" id="ARBA00010708"/>
    </source>
</evidence>
<dbReference type="EC" id="5.6.2.2" evidence="3"/>
<evidence type="ECO:0000256" key="7">
    <source>
        <dbReference type="ARBA" id="ARBA00023125"/>
    </source>
</evidence>
<organism evidence="9 10">
    <name type="scientific">Methylorubrum thiocyanatum</name>
    <dbReference type="NCBI Taxonomy" id="47958"/>
    <lineage>
        <taxon>Bacteria</taxon>
        <taxon>Pseudomonadati</taxon>
        <taxon>Pseudomonadota</taxon>
        <taxon>Alphaproteobacteria</taxon>
        <taxon>Hyphomicrobiales</taxon>
        <taxon>Methylobacteriaceae</taxon>
        <taxon>Methylorubrum</taxon>
    </lineage>
</organism>
<evidence type="ECO:0000256" key="6">
    <source>
        <dbReference type="ARBA" id="ARBA00023029"/>
    </source>
</evidence>
<dbReference type="AlphaFoldDB" id="A0AA40S7I4"/>
<dbReference type="InterPro" id="IPR036890">
    <property type="entry name" value="HATPase_C_sf"/>
</dbReference>
<dbReference type="Proteomes" id="UP000543554">
    <property type="component" value="Unassembled WGS sequence"/>
</dbReference>
<evidence type="ECO:0000313" key="10">
    <source>
        <dbReference type="Proteomes" id="UP000543554"/>
    </source>
</evidence>
<comment type="similarity">
    <text evidence="2">Belongs to the type II topoisomerase GyrB family.</text>
</comment>
<name>A0AA40S7I4_9HYPH</name>
<keyword evidence="10" id="KW-1185">Reference proteome</keyword>
<dbReference type="GO" id="GO:0005524">
    <property type="term" value="F:ATP binding"/>
    <property type="evidence" value="ECO:0007669"/>
    <property type="project" value="UniProtKB-KW"/>
</dbReference>
<keyword evidence="5" id="KW-0067">ATP-binding</keyword>
<evidence type="ECO:0000313" key="9">
    <source>
        <dbReference type="EMBL" id="MBA8915939.1"/>
    </source>
</evidence>
<dbReference type="EMBL" id="JACJIB010000012">
    <property type="protein sequence ID" value="MBA8915939.1"/>
    <property type="molecule type" value="Genomic_DNA"/>
</dbReference>
<keyword evidence="8 9" id="KW-0413">Isomerase</keyword>
<dbReference type="GO" id="GO:0003677">
    <property type="term" value="F:DNA binding"/>
    <property type="evidence" value="ECO:0007669"/>
    <property type="project" value="UniProtKB-KW"/>
</dbReference>
<protein>
    <recommendedName>
        <fullName evidence="3">DNA topoisomerase (ATP-hydrolyzing)</fullName>
        <ecNumber evidence="3">5.6.2.2</ecNumber>
    </recommendedName>
</protein>
<evidence type="ECO:0000256" key="5">
    <source>
        <dbReference type="ARBA" id="ARBA00022840"/>
    </source>
</evidence>
<keyword evidence="4" id="KW-0547">Nucleotide-binding</keyword>
<dbReference type="GO" id="GO:0006265">
    <property type="term" value="P:DNA topological change"/>
    <property type="evidence" value="ECO:0007669"/>
    <property type="project" value="TreeGrafter"/>
</dbReference>
<sequence length="209" mass="22544">MTTIDPQSFGAGPIRIFLGLGGVRVRPRMYIGDTQDGTGLHNMVLAVVNAALRERAGRRAERIAVTLSADGSCTVSDDGPGLSGEPDGRGGLREIEAVMTQFVEREIASNAEQAALCVVNALSHWLRIETRSLGKVYDLEFRHGVPLSPLGVRDAEGDHRGTDISFRPSADIFAERIFDVARLGDRFDALSRQTGAQISLIDARGTRDA</sequence>
<dbReference type="RefSeq" id="WP_182556706.1">
    <property type="nucleotide sequence ID" value="NZ_BPRF01000011.1"/>
</dbReference>
<keyword evidence="6" id="KW-0799">Topoisomerase</keyword>
<comment type="catalytic activity">
    <reaction evidence="1">
        <text>ATP-dependent breakage, passage and rejoining of double-stranded DNA.</text>
        <dbReference type="EC" id="5.6.2.2"/>
    </reaction>
</comment>
<evidence type="ECO:0000256" key="8">
    <source>
        <dbReference type="ARBA" id="ARBA00023235"/>
    </source>
</evidence>
<evidence type="ECO:0000256" key="3">
    <source>
        <dbReference type="ARBA" id="ARBA00012895"/>
    </source>
</evidence>
<evidence type="ECO:0000256" key="4">
    <source>
        <dbReference type="ARBA" id="ARBA00022741"/>
    </source>
</evidence>
<reference evidence="9 10" key="1">
    <citation type="submission" date="2020-08" db="EMBL/GenBank/DDBJ databases">
        <title>Genomic Encyclopedia of Type Strains, Phase IV (KMG-IV): sequencing the most valuable type-strain genomes for metagenomic binning, comparative biology and taxonomic classification.</title>
        <authorList>
            <person name="Goeker M."/>
        </authorList>
    </citation>
    <scope>NUCLEOTIDE SEQUENCE [LARGE SCALE GENOMIC DNA]</scope>
    <source>
        <strain evidence="9 10">DSM 11490</strain>
    </source>
</reference>
<dbReference type="SUPFAM" id="SSF55874">
    <property type="entry name" value="ATPase domain of HSP90 chaperone/DNA topoisomerase II/histidine kinase"/>
    <property type="match status" value="1"/>
</dbReference>
<dbReference type="GO" id="GO:0003918">
    <property type="term" value="F:DNA topoisomerase type II (double strand cut, ATP-hydrolyzing) activity"/>
    <property type="evidence" value="ECO:0007669"/>
    <property type="project" value="UniProtKB-EC"/>
</dbReference>
<proteinExistence type="inferred from homology"/>
<dbReference type="PANTHER" id="PTHR45866:SF1">
    <property type="entry name" value="DNA GYRASE SUBUNIT B, MITOCHONDRIAL"/>
    <property type="match status" value="1"/>
</dbReference>
<comment type="caution">
    <text evidence="9">The sequence shown here is derived from an EMBL/GenBank/DDBJ whole genome shotgun (WGS) entry which is preliminary data.</text>
</comment>
<dbReference type="PANTHER" id="PTHR45866">
    <property type="entry name" value="DNA GYRASE/TOPOISOMERASE SUBUNIT B"/>
    <property type="match status" value="1"/>
</dbReference>
<gene>
    <name evidence="9" type="ORF">HNR51_005056</name>
</gene>
<evidence type="ECO:0000256" key="1">
    <source>
        <dbReference type="ARBA" id="ARBA00000185"/>
    </source>
</evidence>
<accession>A0AA40S7I4</accession>
<dbReference type="Gene3D" id="3.30.565.10">
    <property type="entry name" value="Histidine kinase-like ATPase, C-terminal domain"/>
    <property type="match status" value="1"/>
</dbReference>
<keyword evidence="7" id="KW-0238">DNA-binding</keyword>